<keyword evidence="8" id="KW-0238">DNA-binding</keyword>
<evidence type="ECO:0000259" key="13">
    <source>
        <dbReference type="PROSITE" id="PS50157"/>
    </source>
</evidence>
<keyword evidence="15" id="KW-1185">Reference proteome</keyword>
<feature type="domain" description="C2H2-type" evidence="13">
    <location>
        <begin position="177"/>
        <end position="204"/>
    </location>
</feature>
<name>A0A9P0BA96_BRAAE</name>
<keyword evidence="10" id="KW-0539">Nucleus</keyword>
<dbReference type="GO" id="GO:0008270">
    <property type="term" value="F:zinc ion binding"/>
    <property type="evidence" value="ECO:0007669"/>
    <property type="project" value="UniProtKB-KW"/>
</dbReference>
<evidence type="ECO:0000256" key="11">
    <source>
        <dbReference type="ARBA" id="ARBA00037948"/>
    </source>
</evidence>
<keyword evidence="6" id="KW-0862">Zinc</keyword>
<dbReference type="PROSITE" id="PS50157">
    <property type="entry name" value="ZINC_FINGER_C2H2_2"/>
    <property type="match status" value="6"/>
</dbReference>
<dbReference type="InterPro" id="IPR013087">
    <property type="entry name" value="Znf_C2H2_type"/>
</dbReference>
<proteinExistence type="inferred from homology"/>
<keyword evidence="9" id="KW-0804">Transcription</keyword>
<protein>
    <recommendedName>
        <fullName evidence="13">C2H2-type domain-containing protein</fullName>
    </recommendedName>
</protein>
<dbReference type="FunFam" id="3.30.160.60:FF:000446">
    <property type="entry name" value="Zinc finger protein"/>
    <property type="match status" value="1"/>
</dbReference>
<dbReference type="FunFam" id="3.30.160.60:FF:000110">
    <property type="entry name" value="Zinc finger protein-like"/>
    <property type="match status" value="1"/>
</dbReference>
<organism evidence="14 15">
    <name type="scientific">Brassicogethes aeneus</name>
    <name type="common">Rape pollen beetle</name>
    <name type="synonym">Meligethes aeneus</name>
    <dbReference type="NCBI Taxonomy" id="1431903"/>
    <lineage>
        <taxon>Eukaryota</taxon>
        <taxon>Metazoa</taxon>
        <taxon>Ecdysozoa</taxon>
        <taxon>Arthropoda</taxon>
        <taxon>Hexapoda</taxon>
        <taxon>Insecta</taxon>
        <taxon>Pterygota</taxon>
        <taxon>Neoptera</taxon>
        <taxon>Endopterygota</taxon>
        <taxon>Coleoptera</taxon>
        <taxon>Polyphaga</taxon>
        <taxon>Cucujiformia</taxon>
        <taxon>Nitidulidae</taxon>
        <taxon>Meligethinae</taxon>
        <taxon>Brassicogethes</taxon>
    </lineage>
</organism>
<dbReference type="PROSITE" id="PS00028">
    <property type="entry name" value="ZINC_FINGER_C2H2_1"/>
    <property type="match status" value="6"/>
</dbReference>
<keyword evidence="4" id="KW-0677">Repeat</keyword>
<dbReference type="AlphaFoldDB" id="A0A9P0BA96"/>
<dbReference type="GO" id="GO:0000978">
    <property type="term" value="F:RNA polymerase II cis-regulatory region sequence-specific DNA binding"/>
    <property type="evidence" value="ECO:0007669"/>
    <property type="project" value="TreeGrafter"/>
</dbReference>
<feature type="domain" description="C2H2-type" evidence="13">
    <location>
        <begin position="233"/>
        <end position="260"/>
    </location>
</feature>
<feature type="domain" description="C2H2-type" evidence="13">
    <location>
        <begin position="293"/>
        <end position="321"/>
    </location>
</feature>
<evidence type="ECO:0000256" key="3">
    <source>
        <dbReference type="ARBA" id="ARBA00022723"/>
    </source>
</evidence>
<evidence type="ECO:0000313" key="14">
    <source>
        <dbReference type="EMBL" id="CAH0557692.1"/>
    </source>
</evidence>
<sequence>MEKPLNCVLCGGNLANLNFYNLMQDFTKSRTLLIKLISNCTKYLDDSTYLICEQCYGLLNDLDELYRKAKFIENNFVSYVANKSREKVECKTKTEKLDIFNADENLEPKYYKENKETPEEKPPTFNFICHSLKKFNTQKSYEAQNKLPYICEICGRIFRQNHQLKMHLRFHNGEKPFECEFCKKSFTQKCALTRHLPLHTGKKPHQCDVCGKCFIHHTSFNLHKLSHKGEKPYKCEFCGLALMSGSHLTRHRKTHTGEKKHACAVCGKSFAEKYNLSAHEKQHTVEGGSNRKFKCQICDKFFQRKVKFQEHRMNAHQASNVTVLDDLNVKKET</sequence>
<keyword evidence="7" id="KW-0805">Transcription regulation</keyword>
<comment type="similarity">
    <text evidence="2">Belongs to the krueppel C2H2-type zinc-finger protein family.</text>
</comment>
<dbReference type="FunFam" id="3.30.160.60:FF:001370">
    <property type="entry name" value="Zinc finger protein"/>
    <property type="match status" value="1"/>
</dbReference>
<dbReference type="Pfam" id="PF00096">
    <property type="entry name" value="zf-C2H2"/>
    <property type="match status" value="5"/>
</dbReference>
<reference evidence="14" key="1">
    <citation type="submission" date="2021-12" db="EMBL/GenBank/DDBJ databases">
        <authorList>
            <person name="King R."/>
        </authorList>
    </citation>
    <scope>NUCLEOTIDE SEQUENCE</scope>
</reference>
<dbReference type="FunFam" id="3.30.160.60:FF:001480">
    <property type="entry name" value="Si:cabz01071911.3"/>
    <property type="match status" value="1"/>
</dbReference>
<dbReference type="FunFam" id="3.30.160.60:FF:000045">
    <property type="entry name" value="ZFP69 zinc finger protein B"/>
    <property type="match status" value="1"/>
</dbReference>
<evidence type="ECO:0000256" key="12">
    <source>
        <dbReference type="PROSITE-ProRule" id="PRU00042"/>
    </source>
</evidence>
<evidence type="ECO:0000256" key="1">
    <source>
        <dbReference type="ARBA" id="ARBA00004123"/>
    </source>
</evidence>
<dbReference type="GO" id="GO:0005634">
    <property type="term" value="C:nucleus"/>
    <property type="evidence" value="ECO:0007669"/>
    <property type="project" value="UniProtKB-SubCell"/>
</dbReference>
<dbReference type="SMART" id="SM00355">
    <property type="entry name" value="ZnF_C2H2"/>
    <property type="match status" value="6"/>
</dbReference>
<evidence type="ECO:0000256" key="6">
    <source>
        <dbReference type="ARBA" id="ARBA00022833"/>
    </source>
</evidence>
<evidence type="ECO:0000256" key="8">
    <source>
        <dbReference type="ARBA" id="ARBA00023125"/>
    </source>
</evidence>
<dbReference type="PANTHER" id="PTHR24388">
    <property type="entry name" value="ZINC FINGER PROTEIN"/>
    <property type="match status" value="1"/>
</dbReference>
<evidence type="ECO:0000256" key="9">
    <source>
        <dbReference type="ARBA" id="ARBA00023163"/>
    </source>
</evidence>
<evidence type="ECO:0000256" key="7">
    <source>
        <dbReference type="ARBA" id="ARBA00023015"/>
    </source>
</evidence>
<dbReference type="EMBL" id="OV121136">
    <property type="protein sequence ID" value="CAH0557692.1"/>
    <property type="molecule type" value="Genomic_DNA"/>
</dbReference>
<evidence type="ECO:0000313" key="15">
    <source>
        <dbReference type="Proteomes" id="UP001154078"/>
    </source>
</evidence>
<dbReference type="InterPro" id="IPR036236">
    <property type="entry name" value="Znf_C2H2_sf"/>
</dbReference>
<comment type="subcellular location">
    <subcellularLocation>
        <location evidence="1">Nucleus</location>
    </subcellularLocation>
</comment>
<dbReference type="Gene3D" id="3.30.160.60">
    <property type="entry name" value="Classic Zinc Finger"/>
    <property type="match status" value="5"/>
</dbReference>
<dbReference type="Proteomes" id="UP001154078">
    <property type="component" value="Chromosome 5"/>
</dbReference>
<comment type="similarity">
    <text evidence="11">Belongs to the snail C2H2-type zinc-finger protein family.</text>
</comment>
<keyword evidence="5 12" id="KW-0863">Zinc-finger</keyword>
<gene>
    <name evidence="14" type="ORF">MELIAE_LOCUS8353</name>
</gene>
<feature type="domain" description="C2H2-type" evidence="13">
    <location>
        <begin position="205"/>
        <end position="232"/>
    </location>
</feature>
<evidence type="ECO:0000256" key="2">
    <source>
        <dbReference type="ARBA" id="ARBA00006991"/>
    </source>
</evidence>
<dbReference type="InterPro" id="IPR050527">
    <property type="entry name" value="Snail/Krueppel_Znf"/>
</dbReference>
<keyword evidence="3" id="KW-0479">Metal-binding</keyword>
<feature type="domain" description="C2H2-type" evidence="13">
    <location>
        <begin position="261"/>
        <end position="288"/>
    </location>
</feature>
<accession>A0A9P0BA96</accession>
<dbReference type="OrthoDB" id="6077919at2759"/>
<dbReference type="GO" id="GO:0000981">
    <property type="term" value="F:DNA-binding transcription factor activity, RNA polymerase II-specific"/>
    <property type="evidence" value="ECO:0007669"/>
    <property type="project" value="TreeGrafter"/>
</dbReference>
<evidence type="ECO:0000256" key="10">
    <source>
        <dbReference type="ARBA" id="ARBA00023242"/>
    </source>
</evidence>
<evidence type="ECO:0000256" key="5">
    <source>
        <dbReference type="ARBA" id="ARBA00022771"/>
    </source>
</evidence>
<dbReference type="PANTHER" id="PTHR24388:SF104">
    <property type="entry name" value="AT-RICH BINDING PROTEIN-RELATED"/>
    <property type="match status" value="1"/>
</dbReference>
<evidence type="ECO:0000256" key="4">
    <source>
        <dbReference type="ARBA" id="ARBA00022737"/>
    </source>
</evidence>
<dbReference type="SUPFAM" id="SSF57667">
    <property type="entry name" value="beta-beta-alpha zinc fingers"/>
    <property type="match status" value="4"/>
</dbReference>
<feature type="domain" description="C2H2-type" evidence="13">
    <location>
        <begin position="149"/>
        <end position="176"/>
    </location>
</feature>